<evidence type="ECO:0000256" key="1">
    <source>
        <dbReference type="SAM" id="Phobius"/>
    </source>
</evidence>
<dbReference type="AlphaFoldDB" id="A0A977PL81"/>
<accession>A0A977PL81</accession>
<evidence type="ECO:0000313" key="2">
    <source>
        <dbReference type="EMBL" id="UXD22050.1"/>
    </source>
</evidence>
<name>A0A977PL81_9CREN</name>
<protein>
    <submittedName>
        <fullName evidence="2">Uncharacterized protein</fullName>
    </submittedName>
</protein>
<keyword evidence="3" id="KW-1185">Reference proteome</keyword>
<gene>
    <name evidence="2" type="ORF">IPA_01180</name>
</gene>
<keyword evidence="1" id="KW-0812">Transmembrane</keyword>
<sequence length="204" mass="22698">MKKYLLFLALFPIALAANTAEFVIPPFPQGVLTVFVSMNIGPEVITYKNTFQHPLTTNLIVIDLGKTPVVPVGLSVRGYIHVQASMSSGYCFEPYETYTIKLYSIGENATKPVTSVKGTLTSICDYYYTYGFYANPPSRYNYFGYLPLTTFTATTGLTFRNYITMTLDLKVSMTSLPTTSIVVPLLIGLSLLLMRFKTQGRKIA</sequence>
<keyword evidence="1" id="KW-0472">Membrane</keyword>
<evidence type="ECO:0000313" key="3">
    <source>
        <dbReference type="Proteomes" id="UP001063698"/>
    </source>
</evidence>
<reference evidence="2" key="1">
    <citation type="submission" date="2013-11" db="EMBL/GenBank/DDBJ databases">
        <title>Comparative genomics of Ignicoccus.</title>
        <authorList>
            <person name="Podar M."/>
        </authorList>
    </citation>
    <scope>NUCLEOTIDE SEQUENCE</scope>
    <source>
        <strain evidence="2">DSM 13166</strain>
    </source>
</reference>
<dbReference type="EMBL" id="CP006868">
    <property type="protein sequence ID" value="UXD22050.1"/>
    <property type="molecule type" value="Genomic_DNA"/>
</dbReference>
<proteinExistence type="predicted"/>
<dbReference type="KEGG" id="ipc:IPA_01180"/>
<organism evidence="2 3">
    <name type="scientific">Ignicoccus pacificus DSM 13166</name>
    <dbReference type="NCBI Taxonomy" id="940294"/>
    <lineage>
        <taxon>Archaea</taxon>
        <taxon>Thermoproteota</taxon>
        <taxon>Thermoprotei</taxon>
        <taxon>Desulfurococcales</taxon>
        <taxon>Desulfurococcaceae</taxon>
        <taxon>Ignicoccus</taxon>
    </lineage>
</organism>
<feature type="transmembrane region" description="Helical" evidence="1">
    <location>
        <begin position="175"/>
        <end position="194"/>
    </location>
</feature>
<keyword evidence="1" id="KW-1133">Transmembrane helix</keyword>
<dbReference type="Proteomes" id="UP001063698">
    <property type="component" value="Chromosome"/>
</dbReference>